<dbReference type="EMBL" id="JAHUTI010040586">
    <property type="protein sequence ID" value="MED6245385.1"/>
    <property type="molecule type" value="Genomic_DNA"/>
</dbReference>
<evidence type="ECO:0000313" key="1">
    <source>
        <dbReference type="EMBL" id="MED6245385.1"/>
    </source>
</evidence>
<dbReference type="Proteomes" id="UP001345963">
    <property type="component" value="Unassembled WGS sequence"/>
</dbReference>
<name>A0ABU7B6V7_9TELE</name>
<accession>A0ABU7B6V7</accession>
<sequence>MQNNSFKHLLVVKHYLATERTFQASHHSEHLNQNSFSLVVCLGPAVGGAAPASPVQLVKLLGCSSCLQAVKLPPNQVNLLSLGSDSADFETSLCMFTFELDAFQ</sequence>
<protein>
    <submittedName>
        <fullName evidence="1">Uncharacterized protein</fullName>
    </submittedName>
</protein>
<reference evidence="1 2" key="1">
    <citation type="submission" date="2021-07" db="EMBL/GenBank/DDBJ databases">
        <authorList>
            <person name="Palmer J.M."/>
        </authorList>
    </citation>
    <scope>NUCLEOTIDE SEQUENCE [LARGE SCALE GENOMIC DNA]</scope>
    <source>
        <strain evidence="1 2">AT_MEX2019</strain>
        <tissue evidence="1">Muscle</tissue>
    </source>
</reference>
<organism evidence="1 2">
    <name type="scientific">Ataeniobius toweri</name>
    <dbReference type="NCBI Taxonomy" id="208326"/>
    <lineage>
        <taxon>Eukaryota</taxon>
        <taxon>Metazoa</taxon>
        <taxon>Chordata</taxon>
        <taxon>Craniata</taxon>
        <taxon>Vertebrata</taxon>
        <taxon>Euteleostomi</taxon>
        <taxon>Actinopterygii</taxon>
        <taxon>Neopterygii</taxon>
        <taxon>Teleostei</taxon>
        <taxon>Neoteleostei</taxon>
        <taxon>Acanthomorphata</taxon>
        <taxon>Ovalentaria</taxon>
        <taxon>Atherinomorphae</taxon>
        <taxon>Cyprinodontiformes</taxon>
        <taxon>Goodeidae</taxon>
        <taxon>Ataeniobius</taxon>
    </lineage>
</organism>
<gene>
    <name evidence="1" type="ORF">ATANTOWER_002436</name>
</gene>
<keyword evidence="2" id="KW-1185">Reference proteome</keyword>
<evidence type="ECO:0000313" key="2">
    <source>
        <dbReference type="Proteomes" id="UP001345963"/>
    </source>
</evidence>
<proteinExistence type="predicted"/>
<comment type="caution">
    <text evidence="1">The sequence shown here is derived from an EMBL/GenBank/DDBJ whole genome shotgun (WGS) entry which is preliminary data.</text>
</comment>